<keyword evidence="3" id="KW-1185">Reference proteome</keyword>
<dbReference type="EMBL" id="KZ679263">
    <property type="protein sequence ID" value="PTB40357.1"/>
    <property type="molecule type" value="Genomic_DNA"/>
</dbReference>
<organism evidence="2 3">
    <name type="scientific">Trichoderma asperellum (strain ATCC 204424 / CBS 433.97 / NBRC 101777)</name>
    <dbReference type="NCBI Taxonomy" id="1042311"/>
    <lineage>
        <taxon>Eukaryota</taxon>
        <taxon>Fungi</taxon>
        <taxon>Dikarya</taxon>
        <taxon>Ascomycota</taxon>
        <taxon>Pezizomycotina</taxon>
        <taxon>Sordariomycetes</taxon>
        <taxon>Hypocreomycetidae</taxon>
        <taxon>Hypocreales</taxon>
        <taxon>Hypocreaceae</taxon>
        <taxon>Trichoderma</taxon>
    </lineage>
</organism>
<proteinExistence type="predicted"/>
<gene>
    <name evidence="2" type="ORF">M441DRAFT_48201</name>
</gene>
<evidence type="ECO:0000313" key="2">
    <source>
        <dbReference type="EMBL" id="PTB40357.1"/>
    </source>
</evidence>
<feature type="compositionally biased region" description="Basic and acidic residues" evidence="1">
    <location>
        <begin position="96"/>
        <end position="108"/>
    </location>
</feature>
<dbReference type="OrthoDB" id="5042209at2759"/>
<accession>A0A2T3Z6D3</accession>
<feature type="region of interest" description="Disordered" evidence="1">
    <location>
        <begin position="88"/>
        <end position="108"/>
    </location>
</feature>
<reference evidence="2 3" key="1">
    <citation type="submission" date="2016-07" db="EMBL/GenBank/DDBJ databases">
        <title>Multiple horizontal gene transfer events from other fungi enriched the ability of initially mycotrophic Trichoderma (Ascomycota) to feed on dead plant biomass.</title>
        <authorList>
            <consortium name="DOE Joint Genome Institute"/>
            <person name="Aerts A."/>
            <person name="Atanasova L."/>
            <person name="Chenthamara K."/>
            <person name="Zhang J."/>
            <person name="Grujic M."/>
            <person name="Henrissat B."/>
            <person name="Kuo A."/>
            <person name="Salamov A."/>
            <person name="Lipzen A."/>
            <person name="Labutti K."/>
            <person name="Barry K."/>
            <person name="Miao Y."/>
            <person name="Rahimi M.J."/>
            <person name="Shen Q."/>
            <person name="Grigoriev I.V."/>
            <person name="Kubicek C.P."/>
            <person name="Druzhinina I.S."/>
        </authorList>
    </citation>
    <scope>NUCLEOTIDE SEQUENCE [LARGE SCALE GENOMIC DNA]</scope>
    <source>
        <strain evidence="2 3">CBS 433.97</strain>
    </source>
</reference>
<evidence type="ECO:0000313" key="3">
    <source>
        <dbReference type="Proteomes" id="UP000240493"/>
    </source>
</evidence>
<dbReference type="AlphaFoldDB" id="A0A2T3Z6D3"/>
<dbReference type="STRING" id="1042311.A0A2T3Z6D3"/>
<feature type="region of interest" description="Disordered" evidence="1">
    <location>
        <begin position="35"/>
        <end position="63"/>
    </location>
</feature>
<dbReference type="Proteomes" id="UP000240493">
    <property type="component" value="Unassembled WGS sequence"/>
</dbReference>
<name>A0A2T3Z6D3_TRIA4</name>
<evidence type="ECO:0000256" key="1">
    <source>
        <dbReference type="SAM" id="MobiDB-lite"/>
    </source>
</evidence>
<sequence>MPVVNQPTKERKEKPALKKVNKVIQKNNNSILKAASRGAVSRQRGLISPDSTPEVEETRADANNARITKEKAEADLAEATKNLDDAIKTQSDAATSEEKKTADDQVKEATEKLEAAKRVMDQAKEEFEQIEARPNFELLLTDYISHILACDKDDYHKIIDVKPELKKAAEQSGVDESNIEAVVNWDGNPIGDLMEDDEVEIPVPTARVKKVYEKATPLVTQLKIDPSDSKAQEELMGLNKEIESGNEVDIKNDSQISNDQWVIDVDFLISLYKEGIDAMAIETRTKISGEIERYIKTHHLPEEWNLSTLHAFTSSKDASSGIPYDWHTALTERGERIIGIRRKGIDRYQVLVEFEENGVWIRELKPAMEVGDRDVRKYRENEKHLNIPTRLTNFFTTDRKCLKELLWITRSKKTFRDPSKRLTSPAADCCVQFSGGRFGAEGCICILTFSKFEQIRSKADAKTDIERVCKRDNIKPPWECVEAYKTDQATLTGVTDVSRSEPKAVDTGMAELRTMMANLTTVTKQNSEEIAALTRVSRSESKAVNTEIAELRTMMGTLITTMSNMNQNREKDNERFEALESKVKSLMDGAAKTG</sequence>
<protein>
    <submittedName>
        <fullName evidence="2">Uncharacterized protein</fullName>
    </submittedName>
</protein>